<evidence type="ECO:0000256" key="2">
    <source>
        <dbReference type="ARBA" id="ARBA00007069"/>
    </source>
</evidence>
<dbReference type="SUPFAM" id="SSF161098">
    <property type="entry name" value="MetI-like"/>
    <property type="match status" value="1"/>
</dbReference>
<evidence type="ECO:0000256" key="9">
    <source>
        <dbReference type="RuleBase" id="RU363032"/>
    </source>
</evidence>
<dbReference type="GO" id="GO:0006817">
    <property type="term" value="P:phosphate ion transport"/>
    <property type="evidence" value="ECO:0007669"/>
    <property type="project" value="UniProtKB-KW"/>
</dbReference>
<comment type="similarity">
    <text evidence="2 10">Belongs to the binding-protein-dependent transport system permease family. CysTW subfamily.</text>
</comment>
<dbReference type="PROSITE" id="PS50928">
    <property type="entry name" value="ABC_TM1"/>
    <property type="match status" value="1"/>
</dbReference>
<keyword evidence="7 9" id="KW-1133">Transmembrane helix</keyword>
<evidence type="ECO:0000313" key="13">
    <source>
        <dbReference type="Proteomes" id="UP000318453"/>
    </source>
</evidence>
<keyword evidence="6 9" id="KW-0812">Transmembrane</keyword>
<dbReference type="InterPro" id="IPR051124">
    <property type="entry name" value="Phosphate_Transport_Permease"/>
</dbReference>
<dbReference type="PANTHER" id="PTHR30425">
    <property type="entry name" value="PHOSPHATE TRANSPORT SYSTEM PERMEASE PROTEIN PST"/>
    <property type="match status" value="1"/>
</dbReference>
<sequence length="287" mass="30975">MTLSKHNFSFPFKIESLILWLLRLMTVVSGTIIVLMSGFLLWEALPLVQEIGILRFFTDESWHPTSNNYNLVPMILGTLLTSLGAILLATPAGILSAIFSHYYAPPFLAILYRRLVELLAGIPSVVYGFWGLVVLVPLINQLHPPGSSLLAGILILSLMILPTVTLVASSSFSSVPTSYFQSARALGLGQWGIIWGVVLPASKSGVIAGIILATGRALGETMAVLMVAGNVVQVPNSLFAPVRTLTANIALEMGYATASHRSALFVSGLMLMMVIAGLMIIVRKQWR</sequence>
<organism evidence="12 13">
    <name type="scientific">Euhalothece natronophila Z-M001</name>
    <dbReference type="NCBI Taxonomy" id="522448"/>
    <lineage>
        <taxon>Bacteria</taxon>
        <taxon>Bacillati</taxon>
        <taxon>Cyanobacteriota</taxon>
        <taxon>Cyanophyceae</taxon>
        <taxon>Oscillatoriophycideae</taxon>
        <taxon>Chroococcales</taxon>
        <taxon>Halothecacae</taxon>
        <taxon>Halothece cluster</taxon>
        <taxon>Euhalothece</taxon>
    </lineage>
</organism>
<name>A0A5B8NQD9_9CHRO</name>
<evidence type="ECO:0000256" key="7">
    <source>
        <dbReference type="ARBA" id="ARBA00022989"/>
    </source>
</evidence>
<feature type="transmembrane region" description="Helical" evidence="9">
    <location>
        <begin position="263"/>
        <end position="282"/>
    </location>
</feature>
<evidence type="ECO:0000256" key="5">
    <source>
        <dbReference type="ARBA" id="ARBA00022592"/>
    </source>
</evidence>
<dbReference type="Gene3D" id="1.10.3720.10">
    <property type="entry name" value="MetI-like"/>
    <property type="match status" value="1"/>
</dbReference>
<dbReference type="InterPro" id="IPR011864">
    <property type="entry name" value="Phosphate_PstC"/>
</dbReference>
<protein>
    <recommendedName>
        <fullName evidence="10">Phosphate transport system permease protein</fullName>
    </recommendedName>
</protein>
<keyword evidence="13" id="KW-1185">Reference proteome</keyword>
<dbReference type="GO" id="GO:0005315">
    <property type="term" value="F:phosphate transmembrane transporter activity"/>
    <property type="evidence" value="ECO:0007669"/>
    <property type="project" value="InterPro"/>
</dbReference>
<dbReference type="Pfam" id="PF00528">
    <property type="entry name" value="BPD_transp_1"/>
    <property type="match status" value="1"/>
</dbReference>
<dbReference type="CDD" id="cd06261">
    <property type="entry name" value="TM_PBP2"/>
    <property type="match status" value="1"/>
</dbReference>
<dbReference type="PANTHER" id="PTHR30425:SF1">
    <property type="entry name" value="PHOSPHATE TRANSPORT SYSTEM PERMEASE PROTEIN PSTC"/>
    <property type="match status" value="1"/>
</dbReference>
<dbReference type="AlphaFoldDB" id="A0A5B8NQD9"/>
<keyword evidence="8 9" id="KW-0472">Membrane</keyword>
<evidence type="ECO:0000256" key="3">
    <source>
        <dbReference type="ARBA" id="ARBA00022448"/>
    </source>
</evidence>
<evidence type="ECO:0000259" key="11">
    <source>
        <dbReference type="PROSITE" id="PS50928"/>
    </source>
</evidence>
<evidence type="ECO:0000256" key="10">
    <source>
        <dbReference type="RuleBase" id="RU363054"/>
    </source>
</evidence>
<feature type="transmembrane region" description="Helical" evidence="9">
    <location>
        <begin position="193"/>
        <end position="213"/>
    </location>
</feature>
<reference evidence="12" key="1">
    <citation type="submission" date="2019-08" db="EMBL/GenBank/DDBJ databases">
        <title>Carotenoids and Carotenoid Binding Proteins in the Halophilic Cyanobacterium Euhalothece sp. ZM00.</title>
        <authorList>
            <person name="Cho S.M."/>
            <person name="Song J.Y."/>
            <person name="Park Y.-I."/>
        </authorList>
    </citation>
    <scope>NUCLEOTIDE SEQUENCE [LARGE SCALE GENOMIC DNA]</scope>
    <source>
        <strain evidence="12">Z-M001</strain>
    </source>
</reference>
<evidence type="ECO:0000256" key="4">
    <source>
        <dbReference type="ARBA" id="ARBA00022475"/>
    </source>
</evidence>
<feature type="transmembrane region" description="Helical" evidence="9">
    <location>
        <begin position="151"/>
        <end position="172"/>
    </location>
</feature>
<comment type="subcellular location">
    <subcellularLocation>
        <location evidence="1 9">Cell membrane</location>
        <topology evidence="1 9">Multi-pass membrane protein</topology>
    </subcellularLocation>
</comment>
<dbReference type="InterPro" id="IPR000515">
    <property type="entry name" value="MetI-like"/>
</dbReference>
<dbReference type="KEGG" id="enn:FRE64_15125"/>
<proteinExistence type="inferred from homology"/>
<gene>
    <name evidence="12" type="primary">pstC</name>
    <name evidence="12" type="ORF">FRE64_15125</name>
</gene>
<feature type="transmembrane region" description="Helical" evidence="9">
    <location>
        <begin position="115"/>
        <end position="139"/>
    </location>
</feature>
<dbReference type="GO" id="GO:0005886">
    <property type="term" value="C:plasma membrane"/>
    <property type="evidence" value="ECO:0007669"/>
    <property type="project" value="UniProtKB-SubCell"/>
</dbReference>
<keyword evidence="3 9" id="KW-0813">Transport</keyword>
<dbReference type="InterPro" id="IPR035906">
    <property type="entry name" value="MetI-like_sf"/>
</dbReference>
<evidence type="ECO:0000256" key="8">
    <source>
        <dbReference type="ARBA" id="ARBA00023136"/>
    </source>
</evidence>
<dbReference type="OrthoDB" id="9785113at2"/>
<comment type="function">
    <text evidence="10">Part of the binding-protein-dependent transport system for phosphate; probably responsible for the translocation of the substrate across the membrane.</text>
</comment>
<evidence type="ECO:0000313" key="12">
    <source>
        <dbReference type="EMBL" id="QDZ41157.1"/>
    </source>
</evidence>
<evidence type="ECO:0000256" key="6">
    <source>
        <dbReference type="ARBA" id="ARBA00022692"/>
    </source>
</evidence>
<dbReference type="NCBIfam" id="TIGR02138">
    <property type="entry name" value="phosphate_pstC"/>
    <property type="match status" value="1"/>
</dbReference>
<accession>A0A5B8NQD9</accession>
<dbReference type="Proteomes" id="UP000318453">
    <property type="component" value="Chromosome"/>
</dbReference>
<feature type="domain" description="ABC transmembrane type-1" evidence="11">
    <location>
        <begin position="75"/>
        <end position="282"/>
    </location>
</feature>
<dbReference type="EMBL" id="CP042326">
    <property type="protein sequence ID" value="QDZ41157.1"/>
    <property type="molecule type" value="Genomic_DNA"/>
</dbReference>
<keyword evidence="4 10" id="KW-1003">Cell membrane</keyword>
<evidence type="ECO:0000256" key="1">
    <source>
        <dbReference type="ARBA" id="ARBA00004651"/>
    </source>
</evidence>
<keyword evidence="5 10" id="KW-0592">Phosphate transport</keyword>
<feature type="transmembrane region" description="Helical" evidence="9">
    <location>
        <begin position="20"/>
        <end position="42"/>
    </location>
</feature>
<feature type="transmembrane region" description="Helical" evidence="9">
    <location>
        <begin position="74"/>
        <end position="103"/>
    </location>
</feature>